<evidence type="ECO:0000259" key="10">
    <source>
        <dbReference type="Pfam" id="PF07730"/>
    </source>
</evidence>
<evidence type="ECO:0000256" key="6">
    <source>
        <dbReference type="ARBA" id="ARBA00022777"/>
    </source>
</evidence>
<keyword evidence="5" id="KW-0547">Nucleotide-binding</keyword>
<feature type="transmembrane region" description="Helical" evidence="9">
    <location>
        <begin position="77"/>
        <end position="103"/>
    </location>
</feature>
<keyword evidence="3" id="KW-0597">Phosphoprotein</keyword>
<dbReference type="PANTHER" id="PTHR24421:SF10">
    <property type="entry name" value="NITRATE_NITRITE SENSOR PROTEIN NARQ"/>
    <property type="match status" value="1"/>
</dbReference>
<evidence type="ECO:0000256" key="4">
    <source>
        <dbReference type="ARBA" id="ARBA00022679"/>
    </source>
</evidence>
<evidence type="ECO:0000256" key="7">
    <source>
        <dbReference type="ARBA" id="ARBA00022840"/>
    </source>
</evidence>
<dbReference type="CDD" id="cd16917">
    <property type="entry name" value="HATPase_UhpB-NarQ-NarX-like"/>
    <property type="match status" value="1"/>
</dbReference>
<evidence type="ECO:0000313" key="12">
    <source>
        <dbReference type="Proteomes" id="UP000294739"/>
    </source>
</evidence>
<dbReference type="InterPro" id="IPR011712">
    <property type="entry name" value="Sig_transdc_His_kin_sub3_dim/P"/>
</dbReference>
<dbReference type="InterPro" id="IPR036890">
    <property type="entry name" value="HATPase_C_sf"/>
</dbReference>
<keyword evidence="12" id="KW-1185">Reference proteome</keyword>
<keyword evidence="9" id="KW-0812">Transmembrane</keyword>
<organism evidence="11 12">
    <name type="scientific">Jiangella asiatica</name>
    <dbReference type="NCBI Taxonomy" id="2530372"/>
    <lineage>
        <taxon>Bacteria</taxon>
        <taxon>Bacillati</taxon>
        <taxon>Actinomycetota</taxon>
        <taxon>Actinomycetes</taxon>
        <taxon>Jiangellales</taxon>
        <taxon>Jiangellaceae</taxon>
        <taxon>Jiangella</taxon>
    </lineage>
</organism>
<accession>A0A4V2YZQ8</accession>
<keyword evidence="4" id="KW-0808">Transferase</keyword>
<dbReference type="AlphaFoldDB" id="A0A4V2YZQ8"/>
<comment type="catalytic activity">
    <reaction evidence="1">
        <text>ATP + protein L-histidine = ADP + protein N-phospho-L-histidine.</text>
        <dbReference type="EC" id="2.7.13.3"/>
    </reaction>
</comment>
<evidence type="ECO:0000256" key="8">
    <source>
        <dbReference type="ARBA" id="ARBA00023012"/>
    </source>
</evidence>
<evidence type="ECO:0000256" key="5">
    <source>
        <dbReference type="ARBA" id="ARBA00022741"/>
    </source>
</evidence>
<dbReference type="EC" id="2.7.13.3" evidence="2"/>
<dbReference type="GO" id="GO:0046983">
    <property type="term" value="F:protein dimerization activity"/>
    <property type="evidence" value="ECO:0007669"/>
    <property type="project" value="InterPro"/>
</dbReference>
<feature type="transmembrane region" description="Helical" evidence="9">
    <location>
        <begin position="54"/>
        <end position="71"/>
    </location>
</feature>
<protein>
    <recommendedName>
        <fullName evidence="2">histidine kinase</fullName>
        <ecNumber evidence="2">2.7.13.3</ecNumber>
    </recommendedName>
</protein>
<dbReference type="GO" id="GO:0016020">
    <property type="term" value="C:membrane"/>
    <property type="evidence" value="ECO:0007669"/>
    <property type="project" value="InterPro"/>
</dbReference>
<keyword evidence="8" id="KW-0902">Two-component regulatory system</keyword>
<dbReference type="GO" id="GO:0000155">
    <property type="term" value="F:phosphorelay sensor kinase activity"/>
    <property type="evidence" value="ECO:0007669"/>
    <property type="project" value="InterPro"/>
</dbReference>
<feature type="transmembrane region" description="Helical" evidence="9">
    <location>
        <begin position="24"/>
        <end position="42"/>
    </location>
</feature>
<keyword evidence="6 11" id="KW-0418">Kinase</keyword>
<feature type="transmembrane region" description="Helical" evidence="9">
    <location>
        <begin position="137"/>
        <end position="159"/>
    </location>
</feature>
<dbReference type="InParanoid" id="A0A4V2YZQ8"/>
<dbReference type="Gene3D" id="1.20.5.1930">
    <property type="match status" value="1"/>
</dbReference>
<evidence type="ECO:0000256" key="3">
    <source>
        <dbReference type="ARBA" id="ARBA00022553"/>
    </source>
</evidence>
<dbReference type="GO" id="GO:0005524">
    <property type="term" value="F:ATP binding"/>
    <property type="evidence" value="ECO:0007669"/>
    <property type="project" value="UniProtKB-KW"/>
</dbReference>
<dbReference type="SUPFAM" id="SSF55874">
    <property type="entry name" value="ATPase domain of HSP90 chaperone/DNA topoisomerase II/histidine kinase"/>
    <property type="match status" value="1"/>
</dbReference>
<dbReference type="PANTHER" id="PTHR24421">
    <property type="entry name" value="NITRATE/NITRITE SENSOR PROTEIN NARX-RELATED"/>
    <property type="match status" value="1"/>
</dbReference>
<dbReference type="InterPro" id="IPR050482">
    <property type="entry name" value="Sensor_HK_TwoCompSys"/>
</dbReference>
<comment type="caution">
    <text evidence="11">The sequence shown here is derived from an EMBL/GenBank/DDBJ whole genome shotgun (WGS) entry which is preliminary data.</text>
</comment>
<keyword evidence="9" id="KW-0472">Membrane</keyword>
<feature type="domain" description="Signal transduction histidine kinase subgroup 3 dimerisation and phosphoacceptor" evidence="10">
    <location>
        <begin position="191"/>
        <end position="257"/>
    </location>
</feature>
<dbReference type="Pfam" id="PF07730">
    <property type="entry name" value="HisKA_3"/>
    <property type="match status" value="1"/>
</dbReference>
<evidence type="ECO:0000256" key="2">
    <source>
        <dbReference type="ARBA" id="ARBA00012438"/>
    </source>
</evidence>
<dbReference type="EMBL" id="SMKZ01000071">
    <property type="protein sequence ID" value="TDD98087.1"/>
    <property type="molecule type" value="Genomic_DNA"/>
</dbReference>
<evidence type="ECO:0000256" key="9">
    <source>
        <dbReference type="SAM" id="Phobius"/>
    </source>
</evidence>
<dbReference type="Gene3D" id="3.30.565.10">
    <property type="entry name" value="Histidine kinase-like ATPase, C-terminal domain"/>
    <property type="match status" value="1"/>
</dbReference>
<proteinExistence type="predicted"/>
<name>A0A4V2YZQ8_9ACTN</name>
<evidence type="ECO:0000313" key="11">
    <source>
        <dbReference type="EMBL" id="TDD98087.1"/>
    </source>
</evidence>
<dbReference type="Proteomes" id="UP000294739">
    <property type="component" value="Unassembled WGS sequence"/>
</dbReference>
<feature type="transmembrane region" description="Helical" evidence="9">
    <location>
        <begin position="110"/>
        <end position="131"/>
    </location>
</feature>
<sequence>MLLVDPDPADAVGGGRVRRSVRDWVVDALCFAIAVVVGLMSYDTAMRNDPPEMVQLLDLVVGAIACVALWWRRRWPVQLAVAAAIVGTVVASIAGATMILLFTVAVHRRYVVAVAIALLNVASGLVFYGVYPDLDLSYRGMLAFTVLGVVAITLWGMFVRARRQLVLSLRERAHQAESEAALRVERARHLERERIAREMHDVLAHRISLLSVHAGALEYRPDAPGDDIARAASVIRSSAHQALQDLREIIGVLRAPSSDDDLDRPQPTLAQLPALAEESRQAGMRVSLVDELTGDDAEPPPAVARCAYRVVQESLTNVRKHARGTGVCVTLAGGPGDGLEVEIRNRLPVGSATRSEIPGTGTGLIGLSERVELAGGRLDHGITPDGDFRVRAWLPWPA</sequence>
<keyword evidence="9" id="KW-1133">Transmembrane helix</keyword>
<keyword evidence="7" id="KW-0067">ATP-binding</keyword>
<reference evidence="11 12" key="1">
    <citation type="submission" date="2019-03" db="EMBL/GenBank/DDBJ databases">
        <title>Draft genome sequences of novel Actinobacteria.</title>
        <authorList>
            <person name="Sahin N."/>
            <person name="Ay H."/>
            <person name="Saygin H."/>
        </authorList>
    </citation>
    <scope>NUCLEOTIDE SEQUENCE [LARGE SCALE GENOMIC DNA]</scope>
    <source>
        <strain evidence="11 12">5K138</strain>
    </source>
</reference>
<dbReference type="OrthoDB" id="227596at2"/>
<evidence type="ECO:0000256" key="1">
    <source>
        <dbReference type="ARBA" id="ARBA00000085"/>
    </source>
</evidence>
<gene>
    <name evidence="11" type="ORF">E1269_29250</name>
</gene>
<dbReference type="FunCoup" id="A0A4V2YZQ8">
    <property type="interactions" value="1"/>
</dbReference>